<feature type="transmembrane region" description="Helical" evidence="1">
    <location>
        <begin position="81"/>
        <end position="100"/>
    </location>
</feature>
<keyword evidence="2" id="KW-0732">Signal</keyword>
<dbReference type="RefSeq" id="WP_348262327.1">
    <property type="nucleotide sequence ID" value="NZ_CP121196.1"/>
</dbReference>
<dbReference type="AlphaFoldDB" id="A0AAU7DIE4"/>
<organism evidence="3">
    <name type="scientific">Telmatobacter sp. DSM 110680</name>
    <dbReference type="NCBI Taxonomy" id="3036704"/>
    <lineage>
        <taxon>Bacteria</taxon>
        <taxon>Pseudomonadati</taxon>
        <taxon>Acidobacteriota</taxon>
        <taxon>Terriglobia</taxon>
        <taxon>Terriglobales</taxon>
        <taxon>Acidobacteriaceae</taxon>
        <taxon>Telmatobacter</taxon>
    </lineage>
</organism>
<keyword evidence="1" id="KW-0472">Membrane</keyword>
<reference evidence="3" key="1">
    <citation type="submission" date="2023-03" db="EMBL/GenBank/DDBJ databases">
        <title>Edaphobacter sp.</title>
        <authorList>
            <person name="Huber K.J."/>
            <person name="Papendorf J."/>
            <person name="Pilke C."/>
            <person name="Bunk B."/>
            <person name="Sproeer C."/>
            <person name="Pester M."/>
        </authorList>
    </citation>
    <scope>NUCLEOTIDE SEQUENCE</scope>
    <source>
        <strain evidence="3">DSM 110680</strain>
    </source>
</reference>
<keyword evidence="1" id="KW-1133">Transmembrane helix</keyword>
<evidence type="ECO:0000256" key="1">
    <source>
        <dbReference type="SAM" id="Phobius"/>
    </source>
</evidence>
<accession>A0AAU7DIE4</accession>
<feature type="chain" id="PRO_5043560050" evidence="2">
    <location>
        <begin position="20"/>
        <end position="155"/>
    </location>
</feature>
<evidence type="ECO:0000313" key="3">
    <source>
        <dbReference type="EMBL" id="XBH17097.1"/>
    </source>
</evidence>
<dbReference type="EMBL" id="CP121196">
    <property type="protein sequence ID" value="XBH17097.1"/>
    <property type="molecule type" value="Genomic_DNA"/>
</dbReference>
<proteinExistence type="predicted"/>
<feature type="signal peptide" evidence="2">
    <location>
        <begin position="1"/>
        <end position="19"/>
    </location>
</feature>
<sequence length="155" mass="16225">MKRIIAVLMCALFPLTAFAGDNGYKIAYDGGSIQNAKAGTGMKLFIDGSNIRIMKDKTEIAVVPASAVTEISYGQDVHRRVGAAIGVAVVSLGIGALLALSKSKKHYIGLTWDDGGKKGGFAFQADKNDYRGLLAGLEGVTGKKAVDSDAMTVKN</sequence>
<keyword evidence="1" id="KW-0812">Transmembrane</keyword>
<name>A0AAU7DIE4_9BACT</name>
<evidence type="ECO:0000256" key="2">
    <source>
        <dbReference type="SAM" id="SignalP"/>
    </source>
</evidence>
<gene>
    <name evidence="3" type="ORF">P8935_21335</name>
</gene>
<protein>
    <submittedName>
        <fullName evidence="3">Uncharacterized protein</fullName>
    </submittedName>
</protein>